<keyword evidence="1 2" id="KW-0238">DNA-binding</keyword>
<dbReference type="GO" id="GO:0003677">
    <property type="term" value="F:DNA binding"/>
    <property type="evidence" value="ECO:0007669"/>
    <property type="project" value="UniProtKB-UniRule"/>
</dbReference>
<feature type="domain" description="HTH tetR-type" evidence="3">
    <location>
        <begin position="17"/>
        <end position="77"/>
    </location>
</feature>
<dbReference type="Gene3D" id="1.10.357.10">
    <property type="entry name" value="Tetracycline Repressor, domain 2"/>
    <property type="match status" value="1"/>
</dbReference>
<evidence type="ECO:0000256" key="1">
    <source>
        <dbReference type="ARBA" id="ARBA00023125"/>
    </source>
</evidence>
<dbReference type="PANTHER" id="PTHR43479">
    <property type="entry name" value="ACREF/ENVCD OPERON REPRESSOR-RELATED"/>
    <property type="match status" value="1"/>
</dbReference>
<dbReference type="InterPro" id="IPR001647">
    <property type="entry name" value="HTH_TetR"/>
</dbReference>
<dbReference type="EMBL" id="JAEMNV010000003">
    <property type="protein sequence ID" value="MBJ8339406.1"/>
    <property type="molecule type" value="Genomic_DNA"/>
</dbReference>
<protein>
    <submittedName>
        <fullName evidence="4">TetR/AcrR family transcriptional regulator</fullName>
    </submittedName>
</protein>
<keyword evidence="5" id="KW-1185">Reference proteome</keyword>
<dbReference type="PROSITE" id="PS50977">
    <property type="entry name" value="HTH_TETR_2"/>
    <property type="match status" value="1"/>
</dbReference>
<proteinExistence type="predicted"/>
<name>A0A934U384_9NOCA</name>
<evidence type="ECO:0000313" key="4">
    <source>
        <dbReference type="EMBL" id="MBJ8339406.1"/>
    </source>
</evidence>
<accession>A0A934U384</accession>
<evidence type="ECO:0000259" key="3">
    <source>
        <dbReference type="PROSITE" id="PS50977"/>
    </source>
</evidence>
<organism evidence="4 5">
    <name type="scientific">Antrihabitans stalagmiti</name>
    <dbReference type="NCBI Taxonomy" id="2799499"/>
    <lineage>
        <taxon>Bacteria</taxon>
        <taxon>Bacillati</taxon>
        <taxon>Actinomycetota</taxon>
        <taxon>Actinomycetes</taxon>
        <taxon>Mycobacteriales</taxon>
        <taxon>Nocardiaceae</taxon>
        <taxon>Antrihabitans</taxon>
    </lineage>
</organism>
<evidence type="ECO:0000313" key="5">
    <source>
        <dbReference type="Proteomes" id="UP000655868"/>
    </source>
</evidence>
<comment type="caution">
    <text evidence="4">The sequence shown here is derived from an EMBL/GenBank/DDBJ whole genome shotgun (WGS) entry which is preliminary data.</text>
</comment>
<dbReference type="Proteomes" id="UP000655868">
    <property type="component" value="Unassembled WGS sequence"/>
</dbReference>
<dbReference type="InterPro" id="IPR009057">
    <property type="entry name" value="Homeodomain-like_sf"/>
</dbReference>
<dbReference type="Pfam" id="PF00440">
    <property type="entry name" value="TetR_N"/>
    <property type="match status" value="1"/>
</dbReference>
<dbReference type="RefSeq" id="WP_199704133.1">
    <property type="nucleotide sequence ID" value="NZ_JAEMNV010000003.1"/>
</dbReference>
<reference evidence="4" key="1">
    <citation type="submission" date="2020-12" db="EMBL/GenBank/DDBJ databases">
        <title>Antrihabitans popcorni sp. nov. and Antrihabitans auranticaus sp. nov., isolated from a larva cave.</title>
        <authorList>
            <person name="Lee S.D."/>
            <person name="Kim I.S."/>
        </authorList>
    </citation>
    <scope>NUCLEOTIDE SEQUENCE</scope>
    <source>
        <strain evidence="4">YC3-6</strain>
    </source>
</reference>
<dbReference type="AlphaFoldDB" id="A0A934U384"/>
<evidence type="ECO:0000256" key="2">
    <source>
        <dbReference type="PROSITE-ProRule" id="PRU00335"/>
    </source>
</evidence>
<sequence>MSSARVYGGMTASERGRQRRAQLLVAAVTLLGTRGAADTTVTAVCREAGLTSRYFYEQFQDRDALLRGVADEVFATLEATLVGAMQSGVDDFGVLTRAPIDALIRLVDNDRILARIIFVESGAEPILRALRNDTISRMTNLLIDKVRNLFPIRDSALPTMQLTATMMVSGMSDVLRRWLDNEIDMSADQVAEHTTALFASAAAYAMTLAAPTGD</sequence>
<dbReference type="SUPFAM" id="SSF46689">
    <property type="entry name" value="Homeodomain-like"/>
    <property type="match status" value="1"/>
</dbReference>
<gene>
    <name evidence="4" type="ORF">JGU71_10945</name>
</gene>
<dbReference type="InterPro" id="IPR050624">
    <property type="entry name" value="HTH-type_Tx_Regulator"/>
</dbReference>
<dbReference type="PANTHER" id="PTHR43479:SF11">
    <property type="entry name" value="ACREF_ENVCD OPERON REPRESSOR-RELATED"/>
    <property type="match status" value="1"/>
</dbReference>
<feature type="DNA-binding region" description="H-T-H motif" evidence="2">
    <location>
        <begin position="40"/>
        <end position="59"/>
    </location>
</feature>